<proteinExistence type="predicted"/>
<dbReference type="PANTHER" id="PTHR46148:SF57">
    <property type="entry name" value="OS12G0499874 PROTEIN"/>
    <property type="match status" value="1"/>
</dbReference>
<feature type="domain" description="Tf2-1-like SH3-like" evidence="1">
    <location>
        <begin position="69"/>
        <end position="133"/>
    </location>
</feature>
<dbReference type="AlphaFoldDB" id="A0AB40C392"/>
<evidence type="ECO:0000313" key="3">
    <source>
        <dbReference type="RefSeq" id="XP_039133261.1"/>
    </source>
</evidence>
<protein>
    <submittedName>
        <fullName evidence="3">Uncharacterized protein LOC120270315</fullName>
    </submittedName>
</protein>
<gene>
    <name evidence="3" type="primary">LOC120270315</name>
</gene>
<dbReference type="SUPFAM" id="SSF54160">
    <property type="entry name" value="Chromo domain-like"/>
    <property type="match status" value="1"/>
</dbReference>
<dbReference type="PANTHER" id="PTHR46148">
    <property type="entry name" value="CHROMO DOMAIN-CONTAINING PROTEIN"/>
    <property type="match status" value="1"/>
</dbReference>
<dbReference type="GeneID" id="120270315"/>
<dbReference type="Proteomes" id="UP001515500">
    <property type="component" value="Chromosome 10"/>
</dbReference>
<keyword evidence="2" id="KW-1185">Reference proteome</keyword>
<dbReference type="InterPro" id="IPR056924">
    <property type="entry name" value="SH3_Tf2-1"/>
</dbReference>
<sequence>MAPYEALYGRRCRSPICWDDVGERKLLGPEIVQLTVEKVHLIRDRLRAAQSRQKSYADNRRRSLEFQVGDHVFLRVAPTKGVIRFGVRGKLSPRFIGPFEILERIGEVAYRLALPPSLSRVHDVFHVSMLKKFIPNPDHVIQFSDFELSNDLTYEERPIKIVDFKEQTLRRRVISYIKVQWSNHSEREATWELESEIKERYPYLYDTSGKSLED</sequence>
<organism evidence="2 3">
    <name type="scientific">Dioscorea cayennensis subsp. rotundata</name>
    <name type="common">White Guinea yam</name>
    <name type="synonym">Dioscorea rotundata</name>
    <dbReference type="NCBI Taxonomy" id="55577"/>
    <lineage>
        <taxon>Eukaryota</taxon>
        <taxon>Viridiplantae</taxon>
        <taxon>Streptophyta</taxon>
        <taxon>Embryophyta</taxon>
        <taxon>Tracheophyta</taxon>
        <taxon>Spermatophyta</taxon>
        <taxon>Magnoliopsida</taxon>
        <taxon>Liliopsida</taxon>
        <taxon>Dioscoreales</taxon>
        <taxon>Dioscoreaceae</taxon>
        <taxon>Dioscorea</taxon>
    </lineage>
</organism>
<dbReference type="RefSeq" id="XP_039133261.1">
    <property type="nucleotide sequence ID" value="XM_039277327.1"/>
</dbReference>
<dbReference type="InterPro" id="IPR016197">
    <property type="entry name" value="Chromo-like_dom_sf"/>
</dbReference>
<reference evidence="3" key="1">
    <citation type="submission" date="2025-08" db="UniProtKB">
        <authorList>
            <consortium name="RefSeq"/>
        </authorList>
    </citation>
    <scope>IDENTIFICATION</scope>
</reference>
<accession>A0AB40C392</accession>
<evidence type="ECO:0000313" key="2">
    <source>
        <dbReference type="Proteomes" id="UP001515500"/>
    </source>
</evidence>
<dbReference type="Pfam" id="PF24626">
    <property type="entry name" value="SH3_Tf2-1"/>
    <property type="match status" value="1"/>
</dbReference>
<evidence type="ECO:0000259" key="1">
    <source>
        <dbReference type="Pfam" id="PF24626"/>
    </source>
</evidence>
<name>A0AB40C392_DIOCR</name>